<evidence type="ECO:0000259" key="5">
    <source>
        <dbReference type="PROSITE" id="PS50111"/>
    </source>
</evidence>
<dbReference type="InterPro" id="IPR009050">
    <property type="entry name" value="Globin-like_sf"/>
</dbReference>
<organism evidence="6 7">
    <name type="scientific">Paenibacillus lutimineralis</name>
    <dbReference type="NCBI Taxonomy" id="2707005"/>
    <lineage>
        <taxon>Bacteria</taxon>
        <taxon>Bacillati</taxon>
        <taxon>Bacillota</taxon>
        <taxon>Bacilli</taxon>
        <taxon>Bacillales</taxon>
        <taxon>Paenibacillaceae</taxon>
        <taxon>Paenibacillus</taxon>
    </lineage>
</organism>
<dbReference type="PANTHER" id="PTHR32089:SF112">
    <property type="entry name" value="LYSOZYME-LIKE PROTEIN-RELATED"/>
    <property type="match status" value="1"/>
</dbReference>
<evidence type="ECO:0000313" key="6">
    <source>
        <dbReference type="EMBL" id="AZS17452.1"/>
    </source>
</evidence>
<dbReference type="GO" id="GO:0007165">
    <property type="term" value="P:signal transduction"/>
    <property type="evidence" value="ECO:0007669"/>
    <property type="project" value="UniProtKB-KW"/>
</dbReference>
<evidence type="ECO:0000256" key="3">
    <source>
        <dbReference type="PROSITE-ProRule" id="PRU00284"/>
    </source>
</evidence>
<dbReference type="EMBL" id="CP034346">
    <property type="protein sequence ID" value="AZS17452.1"/>
    <property type="molecule type" value="Genomic_DNA"/>
</dbReference>
<dbReference type="InterPro" id="IPR004090">
    <property type="entry name" value="Chemotax_Me-accpt_rcpt"/>
</dbReference>
<dbReference type="GO" id="GO:0016020">
    <property type="term" value="C:membrane"/>
    <property type="evidence" value="ECO:0007669"/>
    <property type="project" value="InterPro"/>
</dbReference>
<dbReference type="Pfam" id="PF11563">
    <property type="entry name" value="Protoglobin"/>
    <property type="match status" value="1"/>
</dbReference>
<dbReference type="GO" id="GO:0006935">
    <property type="term" value="P:chemotaxis"/>
    <property type="evidence" value="ECO:0007669"/>
    <property type="project" value="InterPro"/>
</dbReference>
<dbReference type="InterPro" id="IPR004089">
    <property type="entry name" value="MCPsignal_dom"/>
</dbReference>
<dbReference type="InterPro" id="IPR012292">
    <property type="entry name" value="Globin/Proto"/>
</dbReference>
<dbReference type="PRINTS" id="PR00260">
    <property type="entry name" value="CHEMTRNSDUCR"/>
</dbReference>
<evidence type="ECO:0000256" key="4">
    <source>
        <dbReference type="SAM" id="Coils"/>
    </source>
</evidence>
<feature type="domain" description="Methyl-accepting transducer" evidence="5">
    <location>
        <begin position="227"/>
        <end position="446"/>
    </location>
</feature>
<dbReference type="SUPFAM" id="SSF46458">
    <property type="entry name" value="Globin-like"/>
    <property type="match status" value="1"/>
</dbReference>
<dbReference type="InterPro" id="IPR044398">
    <property type="entry name" value="Globin-sensor_dom"/>
</dbReference>
<dbReference type="Gene3D" id="1.10.490.10">
    <property type="entry name" value="Globins"/>
    <property type="match status" value="1"/>
</dbReference>
<dbReference type="KEGG" id="plut:EI981_25510"/>
<dbReference type="SMART" id="SM00283">
    <property type="entry name" value="MA"/>
    <property type="match status" value="1"/>
</dbReference>
<dbReference type="GO" id="GO:0020037">
    <property type="term" value="F:heme binding"/>
    <property type="evidence" value="ECO:0007669"/>
    <property type="project" value="InterPro"/>
</dbReference>
<evidence type="ECO:0000256" key="2">
    <source>
        <dbReference type="ARBA" id="ARBA00029447"/>
    </source>
</evidence>
<dbReference type="PROSITE" id="PS50111">
    <property type="entry name" value="CHEMOTAXIS_TRANSDUC_2"/>
    <property type="match status" value="1"/>
</dbReference>
<evidence type="ECO:0000313" key="7">
    <source>
        <dbReference type="Proteomes" id="UP000270678"/>
    </source>
</evidence>
<dbReference type="Gene3D" id="1.10.287.950">
    <property type="entry name" value="Methyl-accepting chemotaxis protein"/>
    <property type="match status" value="1"/>
</dbReference>
<comment type="similarity">
    <text evidence="2">Belongs to the methyl-accepting chemotaxis (MCP) protein family.</text>
</comment>
<dbReference type="GO" id="GO:0019825">
    <property type="term" value="F:oxygen binding"/>
    <property type="evidence" value="ECO:0007669"/>
    <property type="project" value="InterPro"/>
</dbReference>
<proteinExistence type="inferred from homology"/>
<accession>A0A3Q9IC06</accession>
<name>A0A3Q9IC06_9BACL</name>
<gene>
    <name evidence="6" type="ORF">EI981_25510</name>
</gene>
<dbReference type="GO" id="GO:0004888">
    <property type="term" value="F:transmembrane signaling receptor activity"/>
    <property type="evidence" value="ECO:0007669"/>
    <property type="project" value="InterPro"/>
</dbReference>
<keyword evidence="7" id="KW-1185">Reference proteome</keyword>
<dbReference type="InterPro" id="IPR039379">
    <property type="entry name" value="Protoglobin_sensor_dom"/>
</dbReference>
<keyword evidence="4" id="KW-0175">Coiled coil</keyword>
<reference evidence="7" key="1">
    <citation type="submission" date="2018-12" db="EMBL/GenBank/DDBJ databases">
        <title>Complete genome sequence of Paenibacillus sp. MBLB1234.</title>
        <authorList>
            <person name="Nam Y.-D."/>
            <person name="Kang J."/>
            <person name="Chung W.-H."/>
            <person name="Park Y.S."/>
        </authorList>
    </citation>
    <scope>NUCLEOTIDE SEQUENCE [LARGE SCALE GENOMIC DNA]</scope>
    <source>
        <strain evidence="7">MBLB1234</strain>
    </source>
</reference>
<dbReference type="OrthoDB" id="266313at2"/>
<dbReference type="PANTHER" id="PTHR32089">
    <property type="entry name" value="METHYL-ACCEPTING CHEMOTAXIS PROTEIN MCPB"/>
    <property type="match status" value="1"/>
</dbReference>
<sequence>MMRCPFSNLKRSFLAEHKVMFNDRSGNSPDRQIDEQTYAIEDEAEVNAQLKMIHFTDTDLDVLRQMRPVIAKHMEWIVDSFYQSVLGVDKLKEIIEQHSTIERLKQTLEGHLLEMFNGEIGQEFIMKRLAIAKVHKRVGLEPKWYLSAFQNLQNAVIQVICEQVHDEKQMLQMITTTTKLLNFEQQLVLEAYEKENIHEKEAQYEQVKQELQRKISIFSKELELKSEDTRRSVDNLITDANGVNEVIQHLADFAVSSKGLAEQGRKSLQELKNRIDYIFESMHAVEETAQHLSSFSQQIGQVAQSVENIAGQIHLLSLNAAIEAARAGEHGRGFTVVAQEVRKLSEEARFTVAQIKDKLQQSSRMTTEVIEAVGGAQQAAGQGREYSDLSRDVFLHIIGSVQRSSDEIVTVETRIKHLVYIIEEIGSAMSQVARSAEQLNAASSEL</sequence>
<evidence type="ECO:0000256" key="1">
    <source>
        <dbReference type="ARBA" id="ARBA00023224"/>
    </source>
</evidence>
<protein>
    <submittedName>
        <fullName evidence="6">Chemotaxis protein</fullName>
    </submittedName>
</protein>
<dbReference type="CDD" id="cd01068">
    <property type="entry name" value="globin_sensor"/>
    <property type="match status" value="1"/>
</dbReference>
<dbReference type="SUPFAM" id="SSF58104">
    <property type="entry name" value="Methyl-accepting chemotaxis protein (MCP) signaling domain"/>
    <property type="match status" value="1"/>
</dbReference>
<dbReference type="Proteomes" id="UP000270678">
    <property type="component" value="Chromosome"/>
</dbReference>
<dbReference type="AlphaFoldDB" id="A0A3Q9IC06"/>
<dbReference type="Pfam" id="PF00015">
    <property type="entry name" value="MCPsignal"/>
    <property type="match status" value="1"/>
</dbReference>
<keyword evidence="1 3" id="KW-0807">Transducer</keyword>
<feature type="coiled-coil region" evidence="4">
    <location>
        <begin position="194"/>
        <end position="228"/>
    </location>
</feature>